<keyword evidence="3" id="KW-1185">Reference proteome</keyword>
<evidence type="ECO:0008006" key="4">
    <source>
        <dbReference type="Google" id="ProtNLM"/>
    </source>
</evidence>
<protein>
    <recommendedName>
        <fullName evidence="4">DUF4367 domain-containing protein</fullName>
    </recommendedName>
</protein>
<name>A0A3L7K478_9BACI</name>
<accession>A0A3L7K478</accession>
<dbReference type="OrthoDB" id="2450230at2"/>
<dbReference type="RefSeq" id="WP_121678588.1">
    <property type="nucleotide sequence ID" value="NZ_RCVZ01000001.1"/>
</dbReference>
<dbReference type="EMBL" id="RCVZ01000001">
    <property type="protein sequence ID" value="RLQ97896.1"/>
    <property type="molecule type" value="Genomic_DNA"/>
</dbReference>
<evidence type="ECO:0000313" key="2">
    <source>
        <dbReference type="EMBL" id="RLQ97896.1"/>
    </source>
</evidence>
<feature type="signal peptide" evidence="1">
    <location>
        <begin position="1"/>
        <end position="19"/>
    </location>
</feature>
<sequence>MKKSLIIFIVAISALFALTGCNSSSIKVQAKDAQTRVQKSFKAEPKKAGETLKKLKIHLPFGMSVKKEAENNVILKKGSNTYILFYNPKESAKSELVYQMTKKQSKSIYKEFTFKDKKRFGYLIINKIKKDYYEVSVGIGGIKLTTETKTSHVASEAEMMMDIVSSATYKK</sequence>
<proteinExistence type="predicted"/>
<reference evidence="2 3" key="1">
    <citation type="submission" date="2018-10" db="EMBL/GenBank/DDBJ databases">
        <title>Falsibacillus sp. genome draft.</title>
        <authorList>
            <person name="Shi S."/>
        </authorList>
    </citation>
    <scope>NUCLEOTIDE SEQUENCE [LARGE SCALE GENOMIC DNA]</scope>
    <source>
        <strain evidence="2 3">GY 10110</strain>
    </source>
</reference>
<dbReference type="Proteomes" id="UP000276770">
    <property type="component" value="Unassembled WGS sequence"/>
</dbReference>
<comment type="caution">
    <text evidence="2">The sequence shown here is derived from an EMBL/GenBank/DDBJ whole genome shotgun (WGS) entry which is preliminary data.</text>
</comment>
<evidence type="ECO:0000313" key="3">
    <source>
        <dbReference type="Proteomes" id="UP000276770"/>
    </source>
</evidence>
<feature type="chain" id="PRO_5039618682" description="DUF4367 domain-containing protein" evidence="1">
    <location>
        <begin position="20"/>
        <end position="171"/>
    </location>
</feature>
<evidence type="ECO:0000256" key="1">
    <source>
        <dbReference type="SAM" id="SignalP"/>
    </source>
</evidence>
<dbReference type="AlphaFoldDB" id="A0A3L7K478"/>
<keyword evidence="1" id="KW-0732">Signal</keyword>
<gene>
    <name evidence="2" type="ORF">D9X91_00435</name>
</gene>
<dbReference type="PROSITE" id="PS51257">
    <property type="entry name" value="PROKAR_LIPOPROTEIN"/>
    <property type="match status" value="1"/>
</dbReference>
<organism evidence="2 3">
    <name type="scientific">Falsibacillus albus</name>
    <dbReference type="NCBI Taxonomy" id="2478915"/>
    <lineage>
        <taxon>Bacteria</taxon>
        <taxon>Bacillati</taxon>
        <taxon>Bacillota</taxon>
        <taxon>Bacilli</taxon>
        <taxon>Bacillales</taxon>
        <taxon>Bacillaceae</taxon>
        <taxon>Falsibacillus</taxon>
    </lineage>
</organism>